<comment type="similarity">
    <text evidence="2">Belongs to the glycosyl hydrolase 81 family.</text>
</comment>
<feature type="region of interest" description="Disordered" evidence="9">
    <location>
        <begin position="1"/>
        <end position="36"/>
    </location>
</feature>
<evidence type="ECO:0000259" key="11">
    <source>
        <dbReference type="Pfam" id="PF03639"/>
    </source>
</evidence>
<evidence type="ECO:0000256" key="9">
    <source>
        <dbReference type="SAM" id="MobiDB-lite"/>
    </source>
</evidence>
<feature type="transmembrane region" description="Helical" evidence="10">
    <location>
        <begin position="1148"/>
        <end position="1169"/>
    </location>
</feature>
<comment type="catalytic activity">
    <reaction evidence="1">
        <text>Hydrolysis of (1-&gt;3)-beta-D-glucosidic linkages in (1-&gt;3)-beta-D-glucans.</text>
        <dbReference type="EC" id="3.2.1.39"/>
    </reaction>
</comment>
<dbReference type="InterPro" id="IPR040720">
    <property type="entry name" value="GH81_C"/>
</dbReference>
<keyword evidence="10" id="KW-1133">Transmembrane helix</keyword>
<evidence type="ECO:0000256" key="8">
    <source>
        <dbReference type="ARBA" id="ARBA00023326"/>
    </source>
</evidence>
<dbReference type="GO" id="GO:0052861">
    <property type="term" value="F:endo-1,3(4)-beta-glucanase activity"/>
    <property type="evidence" value="ECO:0007669"/>
    <property type="project" value="InterPro"/>
</dbReference>
<evidence type="ECO:0000256" key="7">
    <source>
        <dbReference type="ARBA" id="ARBA00023316"/>
    </source>
</evidence>
<dbReference type="Pfam" id="PF17652">
    <property type="entry name" value="Glyco_hydro81C"/>
    <property type="match status" value="1"/>
</dbReference>
<dbReference type="GO" id="GO:0000272">
    <property type="term" value="P:polysaccharide catabolic process"/>
    <property type="evidence" value="ECO:0007669"/>
    <property type="project" value="UniProtKB-KW"/>
</dbReference>
<proteinExistence type="inferred from homology"/>
<feature type="compositionally biased region" description="Polar residues" evidence="9">
    <location>
        <begin position="8"/>
        <end position="20"/>
    </location>
</feature>
<keyword evidence="5" id="KW-0119">Carbohydrate metabolism</keyword>
<evidence type="ECO:0000256" key="1">
    <source>
        <dbReference type="ARBA" id="ARBA00000382"/>
    </source>
</evidence>
<gene>
    <name evidence="13" type="ORF">Plil01_001052000</name>
</gene>
<dbReference type="AlphaFoldDB" id="A0A9W6U373"/>
<name>A0A9W6U373_9STRA</name>
<keyword evidence="10" id="KW-0812">Transmembrane</keyword>
<feature type="domain" description="Glycosyl hydrolase family 81 C-terminal" evidence="12">
    <location>
        <begin position="494"/>
        <end position="850"/>
    </location>
</feature>
<accession>A0A9W6U373</accession>
<evidence type="ECO:0000313" key="13">
    <source>
        <dbReference type="EMBL" id="GMF25457.1"/>
    </source>
</evidence>
<dbReference type="Pfam" id="PF03639">
    <property type="entry name" value="Glyco_hydro_81"/>
    <property type="match status" value="1"/>
</dbReference>
<dbReference type="EC" id="3.2.1.39" evidence="3"/>
<dbReference type="PANTHER" id="PTHR31983:SF0">
    <property type="entry name" value="GLUCAN ENDO-1,3-BETA-D-GLUCOSIDASE 2"/>
    <property type="match status" value="1"/>
</dbReference>
<keyword evidence="8" id="KW-0624">Polysaccharide degradation</keyword>
<keyword evidence="6" id="KW-0326">Glycosidase</keyword>
<dbReference type="InterPro" id="IPR040451">
    <property type="entry name" value="GH81_N"/>
</dbReference>
<dbReference type="GO" id="GO:0071555">
    <property type="term" value="P:cell wall organization"/>
    <property type="evidence" value="ECO:0007669"/>
    <property type="project" value="UniProtKB-KW"/>
</dbReference>
<dbReference type="Gene3D" id="2.70.98.30">
    <property type="entry name" value="Golgi alpha-mannosidase II, domain 4"/>
    <property type="match status" value="1"/>
</dbReference>
<dbReference type="PANTHER" id="PTHR31983">
    <property type="entry name" value="ENDO-1,3(4)-BETA-GLUCANASE 1"/>
    <property type="match status" value="1"/>
</dbReference>
<organism evidence="13 14">
    <name type="scientific">Phytophthora lilii</name>
    <dbReference type="NCBI Taxonomy" id="2077276"/>
    <lineage>
        <taxon>Eukaryota</taxon>
        <taxon>Sar</taxon>
        <taxon>Stramenopiles</taxon>
        <taxon>Oomycota</taxon>
        <taxon>Peronosporomycetes</taxon>
        <taxon>Peronosporales</taxon>
        <taxon>Peronosporaceae</taxon>
        <taxon>Phytophthora</taxon>
    </lineage>
</organism>
<evidence type="ECO:0000256" key="5">
    <source>
        <dbReference type="ARBA" id="ARBA00023277"/>
    </source>
</evidence>
<dbReference type="Proteomes" id="UP001165083">
    <property type="component" value="Unassembled WGS sequence"/>
</dbReference>
<reference evidence="13" key="1">
    <citation type="submission" date="2023-04" db="EMBL/GenBank/DDBJ databases">
        <title>Phytophthora lilii NBRC 32176.</title>
        <authorList>
            <person name="Ichikawa N."/>
            <person name="Sato H."/>
            <person name="Tonouchi N."/>
        </authorList>
    </citation>
    <scope>NUCLEOTIDE SEQUENCE</scope>
    <source>
        <strain evidence="13">NBRC 32176</strain>
    </source>
</reference>
<evidence type="ECO:0000259" key="12">
    <source>
        <dbReference type="Pfam" id="PF17652"/>
    </source>
</evidence>
<dbReference type="EMBL" id="BSXW01000554">
    <property type="protein sequence ID" value="GMF25457.1"/>
    <property type="molecule type" value="Genomic_DNA"/>
</dbReference>
<dbReference type="Gene3D" id="1.20.5.420">
    <property type="entry name" value="Immunoglobulin FC, subunit C"/>
    <property type="match status" value="1"/>
</dbReference>
<feature type="transmembrane region" description="Helical" evidence="10">
    <location>
        <begin position="1115"/>
        <end position="1136"/>
    </location>
</feature>
<keyword evidence="14" id="KW-1185">Reference proteome</keyword>
<dbReference type="OrthoDB" id="4473401at2759"/>
<evidence type="ECO:0000256" key="2">
    <source>
        <dbReference type="ARBA" id="ARBA00010730"/>
    </source>
</evidence>
<evidence type="ECO:0000256" key="6">
    <source>
        <dbReference type="ARBA" id="ARBA00023295"/>
    </source>
</evidence>
<evidence type="ECO:0000256" key="4">
    <source>
        <dbReference type="ARBA" id="ARBA00022801"/>
    </source>
</evidence>
<sequence>MNDGTAHHATQSSSAPTIQSRVVADTYPSRERSHARNQISLRKSPYKLPYTREEVRITDDSASLRNLLPATHVAMPGARSSLLLLLLWGCALCASAVPGADLKLQLPFPVASHPLQLSASLFAASERLPLAAQVANASAARPRLLADVPFPTGAWWTNLVLAQGQSAVVSMPYVQRVLGEKLHVSFPFRVVSPRDIEAGFISQMVLSALPAQPSSLPAAHHVVSFDAFSTTLRFSRGQAEEFRVYLVRGSPYITMEFSHSRPVVEAMDGLLITRFKKLQGLTLINGDDLPFAAFAAELNNGQTWYLYASDKKLKLHLDSNGQVTSDEPFTGVLRVALCHDAKVMPFLLESASVYPVGGDVAHSVDPKDSDKALLEFHWKTKSFSTFNGEASDVTEEENTKLLMLALPHHMDVMQVQTNDKALEKGKNKVLSDLRYTSIRGLMEGVYGAVWHMKETLPAVEWNYADDGLFSDDFSGSLEGGSEFRADDKQLRIDMREKVTQAIVKELPVDADKYPPPLSPDSYNFGKQVSRDARLLLIADKFNQEEVKQKLLTKVETELVEWLEATNANHFVYDQTFGGVITNDGWHDKEADYGNGYYNDHHFHYGYFIYALAAIRKFDPDFIEKHAQACALLMGDIGTPLLNSNTTFFNDLPVRLLFPTARHKDWFVGHSYASGLFPMEVGKSQESSSEDLNAYYALSLFSSLDEKATEGQGDSSYHQYARLLLAMELRSVKKYWHMSENSKIYEPVFSKNAMVGVVGEMSVVYNTWFGDRAVYIHGINMLPFTPFTPQLLDEKYVAREYALLSQDLPDLSEYDIWRSIVVMDHAILNAAEAWDELNNTVKAFDTWSSRTNAMYWTATRPSWFAQKNRVVLSNPDLDADDKCFGFPACATAGENGTALMCCGTLPGCCPSSLGCCPQEDPAILPSNACFGEHECAVLGLGCCNTIDGCCEPDPISGTVLGCCKNQHPVVTNTTHKAKKAKDSSVCFGEPLCAAAKLDCCGAPEGCCSGSGVRLDCCSSDTPSESLLSSTAHSSDANTCQGQPKCGAAGLDCCGWDGGCCKPDPVTGAKLDCCEEEAEDASAGDIIPVRNRQGHYEDHDSDDSTSGENAGDTITRIFIGLGGAVLLVAIVYAVGLCYRRRGYASIDGDMRTIYCAGLMVGVIAFFIFLIVTS</sequence>
<keyword evidence="4" id="KW-0378">Hydrolase</keyword>
<keyword evidence="7" id="KW-0961">Cell wall biogenesis/degradation</keyword>
<evidence type="ECO:0000313" key="14">
    <source>
        <dbReference type="Proteomes" id="UP001165083"/>
    </source>
</evidence>
<keyword evidence="10" id="KW-0472">Membrane</keyword>
<dbReference type="GO" id="GO:0042973">
    <property type="term" value="F:glucan endo-1,3-beta-D-glucosidase activity"/>
    <property type="evidence" value="ECO:0007669"/>
    <property type="project" value="UniProtKB-EC"/>
</dbReference>
<protein>
    <recommendedName>
        <fullName evidence="3">glucan endo-1,3-beta-D-glucosidase</fullName>
        <ecNumber evidence="3">3.2.1.39</ecNumber>
    </recommendedName>
</protein>
<dbReference type="InterPro" id="IPR005200">
    <property type="entry name" value="Endo-beta-glucanase"/>
</dbReference>
<feature type="domain" description="Glycosyl hydrolase family 81 N-terminal" evidence="11">
    <location>
        <begin position="147"/>
        <end position="460"/>
    </location>
</feature>
<evidence type="ECO:0000256" key="10">
    <source>
        <dbReference type="SAM" id="Phobius"/>
    </source>
</evidence>
<dbReference type="PROSITE" id="PS52008">
    <property type="entry name" value="GH81"/>
    <property type="match status" value="1"/>
</dbReference>
<evidence type="ECO:0000256" key="3">
    <source>
        <dbReference type="ARBA" id="ARBA00012780"/>
    </source>
</evidence>
<comment type="caution">
    <text evidence="13">The sequence shown here is derived from an EMBL/GenBank/DDBJ whole genome shotgun (WGS) entry which is preliminary data.</text>
</comment>